<feature type="domain" description="Radical SAM core" evidence="8">
    <location>
        <begin position="154"/>
        <end position="430"/>
    </location>
</feature>
<evidence type="ECO:0000256" key="3">
    <source>
        <dbReference type="ARBA" id="ARBA00022691"/>
    </source>
</evidence>
<evidence type="ECO:0000256" key="4">
    <source>
        <dbReference type="ARBA" id="ARBA00022723"/>
    </source>
</evidence>
<evidence type="ECO:0000259" key="8">
    <source>
        <dbReference type="PROSITE" id="PS51918"/>
    </source>
</evidence>
<comment type="caution">
    <text evidence="9">The sequence shown here is derived from an EMBL/GenBank/DDBJ whole genome shotgun (WGS) entry which is preliminary data.</text>
</comment>
<gene>
    <name evidence="9" type="ORF">FisN_2Lh230</name>
</gene>
<dbReference type="OrthoDB" id="204498at2759"/>
<dbReference type="AlphaFoldDB" id="A0A1Z5KF64"/>
<keyword evidence="3" id="KW-0949">S-adenosyl-L-methionine</keyword>
<dbReference type="PANTHER" id="PTHR30544:SF8">
    <property type="entry name" value="RADICAL SAM SUPERFAMILY PROTEIN"/>
    <property type="match status" value="1"/>
</dbReference>
<dbReference type="InterPro" id="IPR040072">
    <property type="entry name" value="Methyltransferase_A"/>
</dbReference>
<evidence type="ECO:0000313" key="10">
    <source>
        <dbReference type="Proteomes" id="UP000198406"/>
    </source>
</evidence>
<dbReference type="GO" id="GO:0030488">
    <property type="term" value="P:tRNA methylation"/>
    <property type="evidence" value="ECO:0007669"/>
    <property type="project" value="TreeGrafter"/>
</dbReference>
<dbReference type="InterPro" id="IPR013785">
    <property type="entry name" value="Aldolase_TIM"/>
</dbReference>
<dbReference type="SUPFAM" id="SSF102114">
    <property type="entry name" value="Radical SAM enzymes"/>
    <property type="match status" value="1"/>
</dbReference>
<organism evidence="9 10">
    <name type="scientific">Fistulifera solaris</name>
    <name type="common">Oleaginous diatom</name>
    <dbReference type="NCBI Taxonomy" id="1519565"/>
    <lineage>
        <taxon>Eukaryota</taxon>
        <taxon>Sar</taxon>
        <taxon>Stramenopiles</taxon>
        <taxon>Ochrophyta</taxon>
        <taxon>Bacillariophyta</taxon>
        <taxon>Bacillariophyceae</taxon>
        <taxon>Bacillariophycidae</taxon>
        <taxon>Naviculales</taxon>
        <taxon>Naviculaceae</taxon>
        <taxon>Fistulifera</taxon>
    </lineage>
</organism>
<name>A0A1Z5KF64_FISSO</name>
<evidence type="ECO:0000256" key="1">
    <source>
        <dbReference type="ARBA" id="ARBA00001966"/>
    </source>
</evidence>
<dbReference type="GO" id="GO:0070475">
    <property type="term" value="P:rRNA base methylation"/>
    <property type="evidence" value="ECO:0007669"/>
    <property type="project" value="TreeGrafter"/>
</dbReference>
<keyword evidence="6" id="KW-0411">Iron-sulfur</keyword>
<dbReference type="EMBL" id="BDSP01000218">
    <property type="protein sequence ID" value="GAX24954.1"/>
    <property type="molecule type" value="Genomic_DNA"/>
</dbReference>
<dbReference type="Gene3D" id="3.20.20.70">
    <property type="entry name" value="Aldolase class I"/>
    <property type="match status" value="1"/>
</dbReference>
<accession>A0A1Z5KF64</accession>
<reference evidence="9 10" key="1">
    <citation type="journal article" date="2015" name="Plant Cell">
        <title>Oil accumulation by the oleaginous diatom Fistulifera solaris as revealed by the genome and transcriptome.</title>
        <authorList>
            <person name="Tanaka T."/>
            <person name="Maeda Y."/>
            <person name="Veluchamy A."/>
            <person name="Tanaka M."/>
            <person name="Abida H."/>
            <person name="Marechal E."/>
            <person name="Bowler C."/>
            <person name="Muto M."/>
            <person name="Sunaga Y."/>
            <person name="Tanaka M."/>
            <person name="Yoshino T."/>
            <person name="Taniguchi T."/>
            <person name="Fukuda Y."/>
            <person name="Nemoto M."/>
            <person name="Matsumoto M."/>
            <person name="Wong P.S."/>
            <person name="Aburatani S."/>
            <person name="Fujibuchi W."/>
        </authorList>
    </citation>
    <scope>NUCLEOTIDE SEQUENCE [LARGE SCALE GENOMIC DNA]</scope>
    <source>
        <strain evidence="9 10">JPCC DA0580</strain>
    </source>
</reference>
<evidence type="ECO:0000256" key="7">
    <source>
        <dbReference type="SAM" id="Phobius"/>
    </source>
</evidence>
<dbReference type="SFLD" id="SFLDS00029">
    <property type="entry name" value="Radical_SAM"/>
    <property type="match status" value="1"/>
</dbReference>
<keyword evidence="5" id="KW-0408">Iron</keyword>
<evidence type="ECO:0000313" key="9">
    <source>
        <dbReference type="EMBL" id="GAX24954.1"/>
    </source>
</evidence>
<protein>
    <recommendedName>
        <fullName evidence="8">Radical SAM core domain-containing protein</fullName>
    </recommendedName>
</protein>
<dbReference type="InterPro" id="IPR007197">
    <property type="entry name" value="rSAM"/>
</dbReference>
<keyword evidence="7" id="KW-1133">Transmembrane helix</keyword>
<dbReference type="InterPro" id="IPR058240">
    <property type="entry name" value="rSAM_sf"/>
</dbReference>
<evidence type="ECO:0000256" key="5">
    <source>
        <dbReference type="ARBA" id="ARBA00023004"/>
    </source>
</evidence>
<evidence type="ECO:0000256" key="2">
    <source>
        <dbReference type="ARBA" id="ARBA00022485"/>
    </source>
</evidence>
<proteinExistence type="predicted"/>
<keyword evidence="7" id="KW-0812">Transmembrane</keyword>
<dbReference type="Proteomes" id="UP000198406">
    <property type="component" value="Unassembled WGS sequence"/>
</dbReference>
<evidence type="ECO:0000256" key="6">
    <source>
        <dbReference type="ARBA" id="ARBA00023014"/>
    </source>
</evidence>
<feature type="transmembrane region" description="Helical" evidence="7">
    <location>
        <begin position="499"/>
        <end position="522"/>
    </location>
</feature>
<dbReference type="InParanoid" id="A0A1Z5KF64"/>
<comment type="cofactor">
    <cofactor evidence="1">
        <name>[4Fe-4S] cluster</name>
        <dbReference type="ChEBI" id="CHEBI:49883"/>
    </cofactor>
</comment>
<keyword evidence="2" id="KW-0004">4Fe-4S</keyword>
<dbReference type="PANTHER" id="PTHR30544">
    <property type="entry name" value="23S RRNA METHYLTRANSFERASE"/>
    <property type="match status" value="1"/>
</dbReference>
<keyword evidence="4" id="KW-0479">Metal-binding</keyword>
<sequence length="527" mass="59465">MEPRRPKRTRKPPSPNSVLDRRAFVKALDDRGLVVKAVHIDAFYQALHRQHYPDLPEFVNRYYQHEEEASEKLKSSVPVAPLKNKISGKKNKNRVQLPQKFLEFVKDPNNGFVTVTSTVALQKTSGDQTTTKLAVRLHDGQLVESVLMRYVNQEGSRASLCVSSQCGCAMGCTFCATGTMGLSGNLTTGEILEQVVHADRILANEWQERQKENVQSNSRGCKNELKLDLVRNIVFMGMGEPLDNYTNVVEACRALIDRKRWNLAHGRVTVSTVGLVKQIRRLTEELPEISLALSLHAPNQEMRSAIVPTAKNFYINDLIDALDGHMMAYLKKRHPAGTVFSAEQRIQESSRRRAMIEYVMLEGDTSSLECAHQLGKLCENRHLVVNLIPYNQTDVKDKLRCPSPEHIETFRRIVSSYGAFCTVRRTMGADIDSACGQLITLEGSEKGKVRDIEDTVNQKTGSLKHELANSSQVRRNPVRQLIEPRVHEVVVKDFDWDPWVGHLFAATGIAASCFFVSTYLLLRNRNK</sequence>
<keyword evidence="10" id="KW-1185">Reference proteome</keyword>
<dbReference type="GO" id="GO:0003824">
    <property type="term" value="F:catalytic activity"/>
    <property type="evidence" value="ECO:0007669"/>
    <property type="project" value="InterPro"/>
</dbReference>
<dbReference type="PROSITE" id="PS51918">
    <property type="entry name" value="RADICAL_SAM"/>
    <property type="match status" value="1"/>
</dbReference>
<dbReference type="GO" id="GO:0051539">
    <property type="term" value="F:4 iron, 4 sulfur cluster binding"/>
    <property type="evidence" value="ECO:0007669"/>
    <property type="project" value="UniProtKB-KW"/>
</dbReference>
<keyword evidence="7" id="KW-0472">Membrane</keyword>
<dbReference type="SFLD" id="SFLDG01062">
    <property type="entry name" value="methyltransferase_(Class_A)"/>
    <property type="match status" value="1"/>
</dbReference>
<dbReference type="GO" id="GO:0046872">
    <property type="term" value="F:metal ion binding"/>
    <property type="evidence" value="ECO:0007669"/>
    <property type="project" value="UniProtKB-KW"/>
</dbReference>